<proteinExistence type="predicted"/>
<name>A0A6G5QAJ4_9CAUD</name>
<evidence type="ECO:0000313" key="2">
    <source>
        <dbReference type="Proteomes" id="UP000503152"/>
    </source>
</evidence>
<dbReference type="Proteomes" id="UP000503152">
    <property type="component" value="Segment"/>
</dbReference>
<accession>A0A6G5QAJ4</accession>
<dbReference type="KEGG" id="vg:77608986"/>
<evidence type="ECO:0000313" key="1">
    <source>
        <dbReference type="EMBL" id="QBZ71744.1"/>
    </source>
</evidence>
<organism evidence="1 2">
    <name type="scientific">Pseudomonas phage KP1</name>
    <dbReference type="NCBI Taxonomy" id="2562463"/>
    <lineage>
        <taxon>Viruses</taxon>
        <taxon>Duplodnaviria</taxon>
        <taxon>Heunggongvirae</taxon>
        <taxon>Uroviricota</taxon>
        <taxon>Caudoviricetes</taxon>
        <taxon>Jondennisvirinae</taxon>
        <taxon>Kipunavirus</taxon>
        <taxon>Kipunavirus KP1</taxon>
    </lineage>
</organism>
<dbReference type="RefSeq" id="YP_010597332.1">
    <property type="nucleotide sequence ID" value="NC_069740.1"/>
</dbReference>
<protein>
    <submittedName>
        <fullName evidence="1">Uncharacterized protein</fullName>
    </submittedName>
</protein>
<keyword evidence="2" id="KW-1185">Reference proteome</keyword>
<dbReference type="EMBL" id="MK574078">
    <property type="protein sequence ID" value="QBZ71744.1"/>
    <property type="molecule type" value="Genomic_DNA"/>
</dbReference>
<reference evidence="1 2" key="1">
    <citation type="submission" date="2019-02" db="EMBL/GenBank/DDBJ databases">
        <title>Novel Pseudomonas phage from tap water.</title>
        <authorList>
            <person name="Petrzik K."/>
            <person name="Koloniuk I."/>
            <person name="Lukavsky J."/>
        </authorList>
    </citation>
    <scope>NUCLEOTIDE SEQUENCE [LARGE SCALE GENOMIC DNA]</scope>
</reference>
<sequence>MKLINTGVAAEMTEETNKRGVFEASPKAQALCEWPEGEQVRDTDEDKSSKYPFKALLIGESFTVSFAESTPGTLPSLRSSASAYAKRLNRKFKVIIHNDHSCIEVARIG</sequence>
<dbReference type="GeneID" id="77608986"/>